<dbReference type="Proteomes" id="UP000320011">
    <property type="component" value="Unassembled WGS sequence"/>
</dbReference>
<gene>
    <name evidence="10" type="ORF">FNH05_20750</name>
</gene>
<sequence>MSAGPRRSGLSGPGALWVLPPLAVVLGLFGYPLALVIRQSFEPGRGASGASAWGAILGSAEFRQAAWRTFALALGTTAGCLLLGTFLALVIAFVPFPGARTVSRLIDTMLAFPSFLIALAFTFLYGSAGVFHAGGFLYSFWGVLFAEITFSTPFVLRPALAAFGQVPGAQLEAAASLGAGPWRVVRQVVLPEAAPALVAGACLTMLLAMNEFGIVLFIGAKDVLTLPVLIYTKGIVTFDYPGACVIAVVQVASALALYGLHRWISGKGRNGAAVGKA</sequence>
<feature type="transmembrane region" description="Helical" evidence="8">
    <location>
        <begin position="15"/>
        <end position="37"/>
    </location>
</feature>
<feature type="transmembrane region" description="Helical" evidence="8">
    <location>
        <begin position="70"/>
        <end position="94"/>
    </location>
</feature>
<evidence type="ECO:0000256" key="6">
    <source>
        <dbReference type="ARBA" id="ARBA00022989"/>
    </source>
</evidence>
<comment type="caution">
    <text evidence="10">The sequence shown here is derived from an EMBL/GenBank/DDBJ whole genome shotgun (WGS) entry which is preliminary data.</text>
</comment>
<evidence type="ECO:0000313" key="10">
    <source>
        <dbReference type="EMBL" id="TVT45153.1"/>
    </source>
</evidence>
<feature type="transmembrane region" description="Helical" evidence="8">
    <location>
        <begin position="240"/>
        <end position="260"/>
    </location>
</feature>
<evidence type="ECO:0000256" key="8">
    <source>
        <dbReference type="RuleBase" id="RU363032"/>
    </source>
</evidence>
<accession>A0A558C8N9</accession>
<dbReference type="GO" id="GO:0005886">
    <property type="term" value="C:plasma membrane"/>
    <property type="evidence" value="ECO:0007669"/>
    <property type="project" value="UniProtKB-SubCell"/>
</dbReference>
<dbReference type="EMBL" id="VJWX01000215">
    <property type="protein sequence ID" value="TVT45153.1"/>
    <property type="molecule type" value="Genomic_DNA"/>
</dbReference>
<feature type="transmembrane region" description="Helical" evidence="8">
    <location>
        <begin position="114"/>
        <end position="141"/>
    </location>
</feature>
<comment type="similarity">
    <text evidence="8">Belongs to the binding-protein-dependent transport system permease family.</text>
</comment>
<dbReference type="RefSeq" id="WP_144590372.1">
    <property type="nucleotide sequence ID" value="NZ_VJWX01000215.1"/>
</dbReference>
<dbReference type="PROSITE" id="PS50928">
    <property type="entry name" value="ABC_TM1"/>
    <property type="match status" value="1"/>
</dbReference>
<dbReference type="NCBIfam" id="NF011624">
    <property type="entry name" value="PRK15050.1"/>
    <property type="match status" value="1"/>
</dbReference>
<reference evidence="10 11" key="2">
    <citation type="submission" date="2019-08" db="EMBL/GenBank/DDBJ databases">
        <title>Amycolatopsis acidicola sp. nov., isolated from peat swamp forest soil.</title>
        <authorList>
            <person name="Srisuk N."/>
        </authorList>
    </citation>
    <scope>NUCLEOTIDE SEQUENCE [LARGE SCALE GENOMIC DNA]</scope>
    <source>
        <strain evidence="10 11">TBRC 6029</strain>
    </source>
</reference>
<dbReference type="Pfam" id="PF00528">
    <property type="entry name" value="BPD_transp_1"/>
    <property type="match status" value="1"/>
</dbReference>
<dbReference type="CDD" id="cd06261">
    <property type="entry name" value="TM_PBP2"/>
    <property type="match status" value="1"/>
</dbReference>
<evidence type="ECO:0000313" key="11">
    <source>
        <dbReference type="Proteomes" id="UP000320011"/>
    </source>
</evidence>
<evidence type="ECO:0000256" key="7">
    <source>
        <dbReference type="ARBA" id="ARBA00023136"/>
    </source>
</evidence>
<protein>
    <submittedName>
        <fullName evidence="10">2-aminoethylphosphonate ABC transporter permease subunit</fullName>
    </submittedName>
</protein>
<evidence type="ECO:0000256" key="2">
    <source>
        <dbReference type="ARBA" id="ARBA00022448"/>
    </source>
</evidence>
<keyword evidence="2 8" id="KW-0813">Transport</keyword>
<keyword evidence="5 8" id="KW-0812">Transmembrane</keyword>
<dbReference type="PANTHER" id="PTHR43357">
    <property type="entry name" value="INNER MEMBRANE ABC TRANSPORTER PERMEASE PROTEIN YDCV"/>
    <property type="match status" value="1"/>
</dbReference>
<keyword evidence="4" id="KW-0997">Cell inner membrane</keyword>
<comment type="subcellular location">
    <subcellularLocation>
        <location evidence="1">Cell inner membrane</location>
        <topology evidence="1">Multi-pass membrane protein</topology>
    </subcellularLocation>
    <subcellularLocation>
        <location evidence="8">Cell membrane</location>
        <topology evidence="8">Multi-pass membrane protein</topology>
    </subcellularLocation>
</comment>
<feature type="domain" description="ABC transmembrane type-1" evidence="9">
    <location>
        <begin position="66"/>
        <end position="261"/>
    </location>
</feature>
<evidence type="ECO:0000256" key="4">
    <source>
        <dbReference type="ARBA" id="ARBA00022519"/>
    </source>
</evidence>
<keyword evidence="11" id="KW-1185">Reference proteome</keyword>
<dbReference type="GO" id="GO:0055085">
    <property type="term" value="P:transmembrane transport"/>
    <property type="evidence" value="ECO:0007669"/>
    <property type="project" value="InterPro"/>
</dbReference>
<keyword evidence="6 8" id="KW-1133">Transmembrane helix</keyword>
<evidence type="ECO:0000259" key="9">
    <source>
        <dbReference type="PROSITE" id="PS50928"/>
    </source>
</evidence>
<organism evidence="10 11">
    <name type="scientific">Amycolatopsis rhizosphaerae</name>
    <dbReference type="NCBI Taxonomy" id="2053003"/>
    <lineage>
        <taxon>Bacteria</taxon>
        <taxon>Bacillati</taxon>
        <taxon>Actinomycetota</taxon>
        <taxon>Actinomycetes</taxon>
        <taxon>Pseudonocardiales</taxon>
        <taxon>Pseudonocardiaceae</taxon>
        <taxon>Amycolatopsis</taxon>
    </lineage>
</organism>
<reference evidence="10 11" key="1">
    <citation type="submission" date="2019-07" db="EMBL/GenBank/DDBJ databases">
        <authorList>
            <person name="Duangmal K."/>
            <person name="Teo W.F.A."/>
        </authorList>
    </citation>
    <scope>NUCLEOTIDE SEQUENCE [LARGE SCALE GENOMIC DNA]</scope>
    <source>
        <strain evidence="10 11">TBRC 6029</strain>
    </source>
</reference>
<dbReference type="AlphaFoldDB" id="A0A558C8N9"/>
<feature type="transmembrane region" description="Helical" evidence="8">
    <location>
        <begin position="196"/>
        <end position="220"/>
    </location>
</feature>
<keyword evidence="3" id="KW-1003">Cell membrane</keyword>
<dbReference type="Gene3D" id="1.10.3720.10">
    <property type="entry name" value="MetI-like"/>
    <property type="match status" value="1"/>
</dbReference>
<evidence type="ECO:0000256" key="5">
    <source>
        <dbReference type="ARBA" id="ARBA00022692"/>
    </source>
</evidence>
<dbReference type="SUPFAM" id="SSF161098">
    <property type="entry name" value="MetI-like"/>
    <property type="match status" value="1"/>
</dbReference>
<dbReference type="OrthoDB" id="6465574at2"/>
<dbReference type="PANTHER" id="PTHR43357:SF4">
    <property type="entry name" value="INNER MEMBRANE ABC TRANSPORTER PERMEASE PROTEIN YDCV"/>
    <property type="match status" value="1"/>
</dbReference>
<proteinExistence type="inferred from homology"/>
<dbReference type="InterPro" id="IPR035906">
    <property type="entry name" value="MetI-like_sf"/>
</dbReference>
<evidence type="ECO:0000256" key="1">
    <source>
        <dbReference type="ARBA" id="ARBA00004429"/>
    </source>
</evidence>
<dbReference type="InterPro" id="IPR000515">
    <property type="entry name" value="MetI-like"/>
</dbReference>
<name>A0A558C8N9_9PSEU</name>
<evidence type="ECO:0000256" key="3">
    <source>
        <dbReference type="ARBA" id="ARBA00022475"/>
    </source>
</evidence>
<keyword evidence="7 8" id="KW-0472">Membrane</keyword>